<dbReference type="EMBL" id="QGMZ01000014">
    <property type="protein sequence ID" value="PWR74891.1"/>
    <property type="molecule type" value="Genomic_DNA"/>
</dbReference>
<evidence type="ECO:0000313" key="2">
    <source>
        <dbReference type="Proteomes" id="UP000245934"/>
    </source>
</evidence>
<dbReference type="GeneID" id="97611240"/>
<sequence length="143" mass="15976">MQKNLTIEWQHIGKNISTTCVRCNATGITLLQVIEDLKPELMKNDVHIAFKETVLSNDQLPESNRIIINGKALEDYLKNARVIQTPCQSCACIVNNETAECRAIEISDELYESIPAEIIHNVLIRIIRGDESSSDSKGSCCCQ</sequence>
<keyword evidence="2" id="KW-1185">Reference proteome</keyword>
<evidence type="ECO:0000313" key="1">
    <source>
        <dbReference type="EMBL" id="PWR74891.1"/>
    </source>
</evidence>
<name>A0A2V2NH01_9EURY</name>
<comment type="caution">
    <text evidence="1">The sequence shown here is derived from an EMBL/GenBank/DDBJ whole genome shotgun (WGS) entry which is preliminary data.</text>
</comment>
<proteinExistence type="predicted"/>
<dbReference type="Proteomes" id="UP000245934">
    <property type="component" value="Unassembled WGS sequence"/>
</dbReference>
<accession>A0A2V2NH01</accession>
<dbReference type="RefSeq" id="WP_109940323.1">
    <property type="nucleotide sequence ID" value="NZ_CP176366.1"/>
</dbReference>
<dbReference type="OrthoDB" id="107537at2157"/>
<gene>
    <name evidence="1" type="ORF">DLD82_06590</name>
</gene>
<protein>
    <submittedName>
        <fullName evidence="1">Molybdenum cofactor biosysynthesis protein</fullName>
    </submittedName>
</protein>
<organism evidence="1 2">
    <name type="scientific">Methanospirillum stamsii</name>
    <dbReference type="NCBI Taxonomy" id="1277351"/>
    <lineage>
        <taxon>Archaea</taxon>
        <taxon>Methanobacteriati</taxon>
        <taxon>Methanobacteriota</taxon>
        <taxon>Stenosarchaea group</taxon>
        <taxon>Methanomicrobia</taxon>
        <taxon>Methanomicrobiales</taxon>
        <taxon>Methanospirillaceae</taxon>
        <taxon>Methanospirillum</taxon>
    </lineage>
</organism>
<dbReference type="InterPro" id="IPR021219">
    <property type="entry name" value="DUF2703"/>
</dbReference>
<dbReference type="AlphaFoldDB" id="A0A2V2NH01"/>
<dbReference type="Pfam" id="PF10865">
    <property type="entry name" value="DUF2703"/>
    <property type="match status" value="1"/>
</dbReference>
<reference evidence="1 2" key="1">
    <citation type="submission" date="2018-05" db="EMBL/GenBank/DDBJ databases">
        <title>Draft genome of Methanospirillum stamsii Pt1.</title>
        <authorList>
            <person name="Dueholm M.S."/>
            <person name="Nielsen P.H."/>
            <person name="Bakmann L.F."/>
            <person name="Otzen D.E."/>
        </authorList>
    </citation>
    <scope>NUCLEOTIDE SEQUENCE [LARGE SCALE GENOMIC DNA]</scope>
    <source>
        <strain evidence="1 2">Pt1</strain>
    </source>
</reference>